<feature type="transmembrane region" description="Helical" evidence="7">
    <location>
        <begin position="363"/>
        <end position="389"/>
    </location>
</feature>
<sequence>MESTRGSLSALHYWGLFVLLLAVFLVCNDFSAFSTSIVSVEGSFSVGIAVGHWLVNTYVLVFGVLIVTSGNLADIYGRKRIFLIGIAVIAVFSLLGGMAEKVWLLLLSRAFIGVGGALAWASILGMAYSLMPKERAGQTGGLILAVTGLASAFGPVIGGVFSDYLSWRWILFSNIPLSILIMIICWSKYPSDNVNRPSKGIDYLGVLTLSVALFCFLLAMDEIEQIGFWNNIIASLLALSFVFLSAFVLIEFWTKDNALMPVRLLVNRSFMASALSMLFVAVAFFSTLFYIPQLFIKVHGYTSLQAGFALLPLMAASGVFALISGVLHEKLGAKILICGGALGMCAGLFMLSDLEGEVNYVAYLPGLLLVGTSIGVYSPAIITAAITAVTPGESSRTGSIIYMFKYIGGALGLGVNATILAISPDIATGIFRIFSVDAFLCLIGFSVSILFISNDSVRSFRV</sequence>
<dbReference type="Gene3D" id="1.20.1250.20">
    <property type="entry name" value="MFS general substrate transporter like domains"/>
    <property type="match status" value="1"/>
</dbReference>
<evidence type="ECO:0000256" key="3">
    <source>
        <dbReference type="ARBA" id="ARBA00022475"/>
    </source>
</evidence>
<dbReference type="CDD" id="cd17321">
    <property type="entry name" value="MFS_MMR_MDR_like"/>
    <property type="match status" value="1"/>
</dbReference>
<dbReference type="InterPro" id="IPR020846">
    <property type="entry name" value="MFS_dom"/>
</dbReference>
<keyword evidence="10" id="KW-1185">Reference proteome</keyword>
<dbReference type="PROSITE" id="PS00216">
    <property type="entry name" value="SUGAR_TRANSPORT_1"/>
    <property type="match status" value="1"/>
</dbReference>
<feature type="transmembrane region" description="Helical" evidence="7">
    <location>
        <begin position="142"/>
        <end position="161"/>
    </location>
</feature>
<comment type="caution">
    <text evidence="9">The sequence shown here is derived from an EMBL/GenBank/DDBJ whole genome shotgun (WGS) entry which is preliminary data.</text>
</comment>
<comment type="subcellular location">
    <subcellularLocation>
        <location evidence="1">Cell membrane</location>
        <topology evidence="1">Multi-pass membrane protein</topology>
    </subcellularLocation>
</comment>
<dbReference type="EMBL" id="JBGMEL010000008">
    <property type="protein sequence ID" value="MFA0790772.1"/>
    <property type="molecule type" value="Genomic_DNA"/>
</dbReference>
<evidence type="ECO:0000313" key="9">
    <source>
        <dbReference type="EMBL" id="MFA0790772.1"/>
    </source>
</evidence>
<name>A0ABV4NMJ9_9GAMM</name>
<evidence type="ECO:0000313" key="10">
    <source>
        <dbReference type="Proteomes" id="UP001569414"/>
    </source>
</evidence>
<keyword evidence="5 7" id="KW-1133">Transmembrane helix</keyword>
<evidence type="ECO:0000256" key="2">
    <source>
        <dbReference type="ARBA" id="ARBA00022448"/>
    </source>
</evidence>
<evidence type="ECO:0000256" key="1">
    <source>
        <dbReference type="ARBA" id="ARBA00004651"/>
    </source>
</evidence>
<evidence type="ECO:0000256" key="5">
    <source>
        <dbReference type="ARBA" id="ARBA00022989"/>
    </source>
</evidence>
<dbReference type="RefSeq" id="WP_299587856.1">
    <property type="nucleotide sequence ID" value="NZ_JBGMEL010000008.1"/>
</dbReference>
<feature type="transmembrane region" description="Helical" evidence="7">
    <location>
        <begin position="303"/>
        <end position="324"/>
    </location>
</feature>
<dbReference type="SUPFAM" id="SSF103473">
    <property type="entry name" value="MFS general substrate transporter"/>
    <property type="match status" value="1"/>
</dbReference>
<evidence type="ECO:0000256" key="7">
    <source>
        <dbReference type="SAM" id="Phobius"/>
    </source>
</evidence>
<feature type="transmembrane region" description="Helical" evidence="7">
    <location>
        <begin position="429"/>
        <end position="452"/>
    </location>
</feature>
<dbReference type="PANTHER" id="PTHR42718:SF46">
    <property type="entry name" value="BLR6921 PROTEIN"/>
    <property type="match status" value="1"/>
</dbReference>
<protein>
    <submittedName>
        <fullName evidence="9">MFS transporter</fullName>
    </submittedName>
</protein>
<evidence type="ECO:0000256" key="4">
    <source>
        <dbReference type="ARBA" id="ARBA00022692"/>
    </source>
</evidence>
<proteinExistence type="predicted"/>
<gene>
    <name evidence="9" type="ORF">ACCI51_09470</name>
</gene>
<feature type="transmembrane region" description="Helical" evidence="7">
    <location>
        <begin position="111"/>
        <end position="130"/>
    </location>
</feature>
<dbReference type="PANTHER" id="PTHR42718">
    <property type="entry name" value="MAJOR FACILITATOR SUPERFAMILY MULTIDRUG TRANSPORTER MFSC"/>
    <property type="match status" value="1"/>
</dbReference>
<dbReference type="InterPro" id="IPR036259">
    <property type="entry name" value="MFS_trans_sf"/>
</dbReference>
<dbReference type="PROSITE" id="PS50850">
    <property type="entry name" value="MFS"/>
    <property type="match status" value="1"/>
</dbReference>
<feature type="transmembrane region" description="Helical" evidence="7">
    <location>
        <begin position="401"/>
        <end position="423"/>
    </location>
</feature>
<feature type="transmembrane region" description="Helical" evidence="7">
    <location>
        <begin position="201"/>
        <end position="220"/>
    </location>
</feature>
<keyword evidence="3" id="KW-1003">Cell membrane</keyword>
<feature type="domain" description="Major facilitator superfamily (MFS) profile" evidence="8">
    <location>
        <begin position="15"/>
        <end position="456"/>
    </location>
</feature>
<feature type="transmembrane region" description="Helical" evidence="7">
    <location>
        <begin position="44"/>
        <end position="69"/>
    </location>
</feature>
<evidence type="ECO:0000256" key="6">
    <source>
        <dbReference type="ARBA" id="ARBA00023136"/>
    </source>
</evidence>
<reference evidence="9 10" key="1">
    <citation type="submission" date="2024-08" db="EMBL/GenBank/DDBJ databases">
        <authorList>
            <person name="Ishaq N."/>
        </authorList>
    </citation>
    <scope>NUCLEOTIDE SEQUENCE [LARGE SCALE GENOMIC DNA]</scope>
    <source>
        <strain evidence="9 10">JCM 30400</strain>
    </source>
</reference>
<dbReference type="Proteomes" id="UP001569414">
    <property type="component" value="Unassembled WGS sequence"/>
</dbReference>
<keyword evidence="2" id="KW-0813">Transport</keyword>
<feature type="transmembrane region" description="Helical" evidence="7">
    <location>
        <begin position="270"/>
        <end position="291"/>
    </location>
</feature>
<dbReference type="PRINTS" id="PR01036">
    <property type="entry name" value="TCRTETB"/>
</dbReference>
<dbReference type="InterPro" id="IPR011701">
    <property type="entry name" value="MFS"/>
</dbReference>
<feature type="transmembrane region" description="Helical" evidence="7">
    <location>
        <begin position="81"/>
        <end position="99"/>
    </location>
</feature>
<feature type="transmembrane region" description="Helical" evidence="7">
    <location>
        <begin position="331"/>
        <end position="351"/>
    </location>
</feature>
<accession>A0ABV4NMJ9</accession>
<dbReference type="InterPro" id="IPR005829">
    <property type="entry name" value="Sugar_transporter_CS"/>
</dbReference>
<organism evidence="9 10">
    <name type="scientific">Microbulbifer echini</name>
    <dbReference type="NCBI Taxonomy" id="1529067"/>
    <lineage>
        <taxon>Bacteria</taxon>
        <taxon>Pseudomonadati</taxon>
        <taxon>Pseudomonadota</taxon>
        <taxon>Gammaproteobacteria</taxon>
        <taxon>Cellvibrionales</taxon>
        <taxon>Microbulbiferaceae</taxon>
        <taxon>Microbulbifer</taxon>
    </lineage>
</organism>
<keyword evidence="6 7" id="KW-0472">Membrane</keyword>
<dbReference type="Pfam" id="PF07690">
    <property type="entry name" value="MFS_1"/>
    <property type="match status" value="1"/>
</dbReference>
<dbReference type="Gene3D" id="1.20.1720.10">
    <property type="entry name" value="Multidrug resistance protein D"/>
    <property type="match status" value="1"/>
</dbReference>
<evidence type="ECO:0000259" key="8">
    <source>
        <dbReference type="PROSITE" id="PS50850"/>
    </source>
</evidence>
<feature type="transmembrane region" description="Helical" evidence="7">
    <location>
        <begin position="232"/>
        <end position="250"/>
    </location>
</feature>
<feature type="transmembrane region" description="Helical" evidence="7">
    <location>
        <begin position="167"/>
        <end position="189"/>
    </location>
</feature>
<keyword evidence="4 7" id="KW-0812">Transmembrane</keyword>